<reference evidence="2" key="1">
    <citation type="submission" date="2020-07" db="EMBL/GenBank/DDBJ databases">
        <title>Huge and variable diversity of episymbiotic CPR bacteria and DPANN archaea in groundwater ecosystems.</title>
        <authorList>
            <person name="He C.Y."/>
            <person name="Keren R."/>
            <person name="Whittaker M."/>
            <person name="Farag I.F."/>
            <person name="Doudna J."/>
            <person name="Cate J.H.D."/>
            <person name="Banfield J.F."/>
        </authorList>
    </citation>
    <scope>NUCLEOTIDE SEQUENCE</scope>
    <source>
        <strain evidence="2">NC_groundwater_1226_Ag_S-0.1um_59_124</strain>
    </source>
</reference>
<evidence type="ECO:0000259" key="1">
    <source>
        <dbReference type="Pfam" id="PF26593"/>
    </source>
</evidence>
<evidence type="ECO:0000313" key="2">
    <source>
        <dbReference type="EMBL" id="MBI4132159.1"/>
    </source>
</evidence>
<sequence>MPPSAAQKSKSAAAAQEFLPIDSIRDGVIVLKGGQGLRAVLMVSSLNFALKSEEEQDALVFQYENFLNALDFPLQLVIQSRRLNIRPYLEVLAERQKEEENELLKVQIGEYAEFVKSFVEMTGIVTKTFFAVVPFSPSMMERGGGFLKSLSGLLGRSPKGGTAADGNDFEQEANQLAQRVDTVTAAMKRLGLRVARLNTEELIELFYGLYNPGETQRAAQEKNNEHP</sequence>
<name>A0A932YXS8_9BACT</name>
<dbReference type="InterPro" id="IPR058596">
    <property type="entry name" value="TraC-like_dom"/>
</dbReference>
<protein>
    <recommendedName>
        <fullName evidence="1">TraC-like domain-containing protein</fullName>
    </recommendedName>
</protein>
<dbReference type="EMBL" id="JACQMJ010000004">
    <property type="protein sequence ID" value="MBI4132159.1"/>
    <property type="molecule type" value="Genomic_DNA"/>
</dbReference>
<feature type="domain" description="TraC-like" evidence="1">
    <location>
        <begin position="38"/>
        <end position="207"/>
    </location>
</feature>
<dbReference type="Proteomes" id="UP000704960">
    <property type="component" value="Unassembled WGS sequence"/>
</dbReference>
<proteinExistence type="predicted"/>
<dbReference type="AlphaFoldDB" id="A0A932YXS8"/>
<accession>A0A932YXS8</accession>
<gene>
    <name evidence="2" type="ORF">HY474_00835</name>
</gene>
<evidence type="ECO:0000313" key="3">
    <source>
        <dbReference type="Proteomes" id="UP000704960"/>
    </source>
</evidence>
<dbReference type="Pfam" id="PF26593">
    <property type="entry name" value="TraC-like"/>
    <property type="match status" value="1"/>
</dbReference>
<organism evidence="2 3">
    <name type="scientific">Candidatus Sungiibacteriota bacterium</name>
    <dbReference type="NCBI Taxonomy" id="2750080"/>
    <lineage>
        <taxon>Bacteria</taxon>
        <taxon>Candidatus Sungiibacteriota</taxon>
    </lineage>
</organism>
<comment type="caution">
    <text evidence="2">The sequence shown here is derived from an EMBL/GenBank/DDBJ whole genome shotgun (WGS) entry which is preliminary data.</text>
</comment>